<sequence>MRQRLHTTVLARQSGSQVWQGFPWSKVMLSFFMTSSFLIFATLGANSAETGVTWTDHVSEILAGTAVFSLAAILLLSAGRLLPKNF</sequence>
<keyword evidence="3" id="KW-1185">Reference proteome</keyword>
<organism evidence="2 3">
    <name type="scientific">Paremcibacter congregatus</name>
    <dbReference type="NCBI Taxonomy" id="2043170"/>
    <lineage>
        <taxon>Bacteria</taxon>
        <taxon>Pseudomonadati</taxon>
        <taxon>Pseudomonadota</taxon>
        <taxon>Alphaproteobacteria</taxon>
        <taxon>Emcibacterales</taxon>
        <taxon>Emcibacteraceae</taxon>
        <taxon>Paremcibacter</taxon>
    </lineage>
</organism>
<protein>
    <submittedName>
        <fullName evidence="2">Uncharacterized protein</fullName>
    </submittedName>
</protein>
<dbReference type="InParanoid" id="A0A2G4YQB4"/>
<accession>A0A2G4YQB4</accession>
<evidence type="ECO:0000256" key="1">
    <source>
        <dbReference type="SAM" id="Phobius"/>
    </source>
</evidence>
<evidence type="ECO:0000313" key="2">
    <source>
        <dbReference type="EMBL" id="PHZ84521.1"/>
    </source>
</evidence>
<feature type="transmembrane region" description="Helical" evidence="1">
    <location>
        <begin position="21"/>
        <end position="41"/>
    </location>
</feature>
<dbReference type="AlphaFoldDB" id="A0A2G4YQB4"/>
<reference evidence="2 3" key="1">
    <citation type="submission" date="2017-10" db="EMBL/GenBank/DDBJ databases">
        <title>Frigbacter circumglobatus gen. nov. sp. nov., isolated from sediment cultured in situ.</title>
        <authorList>
            <person name="Zhao Z."/>
        </authorList>
    </citation>
    <scope>NUCLEOTIDE SEQUENCE [LARGE SCALE GENOMIC DNA]</scope>
    <source>
        <strain evidence="2 3">ZYL</strain>
    </source>
</reference>
<dbReference type="Proteomes" id="UP000229730">
    <property type="component" value="Unassembled WGS sequence"/>
</dbReference>
<name>A0A2G4YQB4_9PROT</name>
<keyword evidence="1" id="KW-0472">Membrane</keyword>
<keyword evidence="1" id="KW-0812">Transmembrane</keyword>
<dbReference type="EMBL" id="PDEM01000024">
    <property type="protein sequence ID" value="PHZ84521.1"/>
    <property type="molecule type" value="Genomic_DNA"/>
</dbReference>
<gene>
    <name evidence="2" type="ORF">CRD36_12000</name>
</gene>
<dbReference type="RefSeq" id="WP_099473547.1">
    <property type="nucleotide sequence ID" value="NZ_CAXBMK010000003.1"/>
</dbReference>
<evidence type="ECO:0000313" key="3">
    <source>
        <dbReference type="Proteomes" id="UP000229730"/>
    </source>
</evidence>
<keyword evidence="1" id="KW-1133">Transmembrane helix</keyword>
<feature type="transmembrane region" description="Helical" evidence="1">
    <location>
        <begin position="61"/>
        <end position="82"/>
    </location>
</feature>
<comment type="caution">
    <text evidence="2">The sequence shown here is derived from an EMBL/GenBank/DDBJ whole genome shotgun (WGS) entry which is preliminary data.</text>
</comment>
<proteinExistence type="predicted"/>